<evidence type="ECO:0000313" key="2">
    <source>
        <dbReference type="EMBL" id="MFD1533292.1"/>
    </source>
</evidence>
<comment type="caution">
    <text evidence="2">The sequence shown here is derived from an EMBL/GenBank/DDBJ whole genome shotgun (WGS) entry which is preliminary data.</text>
</comment>
<dbReference type="Proteomes" id="UP001597145">
    <property type="component" value="Unassembled WGS sequence"/>
</dbReference>
<evidence type="ECO:0008006" key="4">
    <source>
        <dbReference type="Google" id="ProtNLM"/>
    </source>
</evidence>
<accession>A0ABW4FSK9</accession>
<keyword evidence="1" id="KW-1133">Transmembrane helix</keyword>
<sequence>MRYSAGGLDSGAAGHLDVADAADRAVTALSQVAVTAGAFGTVATAAAFGAALDSARLGHSRRMAAEVAARSDLALRVSGAAGMGRAPVHSTSAKAAAARPGAIVEGIAGR</sequence>
<organism evidence="2 3">
    <name type="scientific">Pseudonocardia aurantiaca</name>
    <dbReference type="NCBI Taxonomy" id="75290"/>
    <lineage>
        <taxon>Bacteria</taxon>
        <taxon>Bacillati</taxon>
        <taxon>Actinomycetota</taxon>
        <taxon>Actinomycetes</taxon>
        <taxon>Pseudonocardiales</taxon>
        <taxon>Pseudonocardiaceae</taxon>
        <taxon>Pseudonocardia</taxon>
    </lineage>
</organism>
<proteinExistence type="predicted"/>
<reference evidence="3" key="1">
    <citation type="journal article" date="2019" name="Int. J. Syst. Evol. Microbiol.">
        <title>The Global Catalogue of Microorganisms (GCM) 10K type strain sequencing project: providing services to taxonomists for standard genome sequencing and annotation.</title>
        <authorList>
            <consortium name="The Broad Institute Genomics Platform"/>
            <consortium name="The Broad Institute Genome Sequencing Center for Infectious Disease"/>
            <person name="Wu L."/>
            <person name="Ma J."/>
        </authorList>
    </citation>
    <scope>NUCLEOTIDE SEQUENCE [LARGE SCALE GENOMIC DNA]</scope>
    <source>
        <strain evidence="3">JCM 12165</strain>
    </source>
</reference>
<keyword evidence="1" id="KW-0812">Transmembrane</keyword>
<feature type="transmembrane region" description="Helical" evidence="1">
    <location>
        <begin position="32"/>
        <end position="52"/>
    </location>
</feature>
<dbReference type="RefSeq" id="WP_343985092.1">
    <property type="nucleotide sequence ID" value="NZ_BAAAJG010000026.1"/>
</dbReference>
<name>A0ABW4FSK9_9PSEU</name>
<evidence type="ECO:0000313" key="3">
    <source>
        <dbReference type="Proteomes" id="UP001597145"/>
    </source>
</evidence>
<protein>
    <recommendedName>
        <fullName evidence="4">Excreted virulence factor EspC (Type VII ESX diderm)</fullName>
    </recommendedName>
</protein>
<keyword evidence="3" id="KW-1185">Reference proteome</keyword>
<keyword evidence="1" id="KW-0472">Membrane</keyword>
<dbReference type="EMBL" id="JBHUCP010000025">
    <property type="protein sequence ID" value="MFD1533292.1"/>
    <property type="molecule type" value="Genomic_DNA"/>
</dbReference>
<gene>
    <name evidence="2" type="ORF">ACFSCY_28095</name>
</gene>
<evidence type="ECO:0000256" key="1">
    <source>
        <dbReference type="SAM" id="Phobius"/>
    </source>
</evidence>